<gene>
    <name evidence="2" type="ORF">TEA_007333</name>
</gene>
<sequence>MSKVPKHILEKFDSLSLILSSAATFQPQPQPHAGPLKKMYTFGGSYTDTGNTCSTSGLSGFNYVSNLPYGRTYFHHSTNRYSDGRLVINFVAQSLSLSYLPAYLHLINSNQKPSSMGVNFVVVGFTAIIHSLFVKNNLTLNITPQSLQTQHTWFNNFLESQGCRGGGGGPTATTITTQCNATINDALFWVGKIGANDHAYTIGYTKTEFSVTIRNLGVFSNLSDCSNFSDSNAIYLGPTPKPNVKLSYSSLIFNTKL</sequence>
<comment type="caution">
    <text evidence="2">The sequence shown here is derived from an EMBL/GenBank/DDBJ whole genome shotgun (WGS) entry which is preliminary data.</text>
</comment>
<accession>A0A4S4E222</accession>
<dbReference type="Proteomes" id="UP000306102">
    <property type="component" value="Unassembled WGS sequence"/>
</dbReference>
<keyword evidence="3" id="KW-1185">Reference proteome</keyword>
<comment type="similarity">
    <text evidence="1">Belongs to the 'GDSL' lipolytic enzyme family.</text>
</comment>
<dbReference type="PANTHER" id="PTHR22835:SF557">
    <property type="entry name" value="LIPASE_HYDROLASE FAMILY PROTEIN, PUTATIVE, EXPRESSED-RELATED"/>
    <property type="match status" value="1"/>
</dbReference>
<reference evidence="2 3" key="1">
    <citation type="journal article" date="2018" name="Proc. Natl. Acad. Sci. U.S.A.">
        <title>Draft genome sequence of Camellia sinensis var. sinensis provides insights into the evolution of the tea genome and tea quality.</title>
        <authorList>
            <person name="Wei C."/>
            <person name="Yang H."/>
            <person name="Wang S."/>
            <person name="Zhao J."/>
            <person name="Liu C."/>
            <person name="Gao L."/>
            <person name="Xia E."/>
            <person name="Lu Y."/>
            <person name="Tai Y."/>
            <person name="She G."/>
            <person name="Sun J."/>
            <person name="Cao H."/>
            <person name="Tong W."/>
            <person name="Gao Q."/>
            <person name="Li Y."/>
            <person name="Deng W."/>
            <person name="Jiang X."/>
            <person name="Wang W."/>
            <person name="Chen Q."/>
            <person name="Zhang S."/>
            <person name="Li H."/>
            <person name="Wu J."/>
            <person name="Wang P."/>
            <person name="Li P."/>
            <person name="Shi C."/>
            <person name="Zheng F."/>
            <person name="Jian J."/>
            <person name="Huang B."/>
            <person name="Shan D."/>
            <person name="Shi M."/>
            <person name="Fang C."/>
            <person name="Yue Y."/>
            <person name="Li F."/>
            <person name="Li D."/>
            <person name="Wei S."/>
            <person name="Han B."/>
            <person name="Jiang C."/>
            <person name="Yin Y."/>
            <person name="Xia T."/>
            <person name="Zhang Z."/>
            <person name="Bennetzen J.L."/>
            <person name="Zhao S."/>
            <person name="Wan X."/>
        </authorList>
    </citation>
    <scope>NUCLEOTIDE SEQUENCE [LARGE SCALE GENOMIC DNA]</scope>
    <source>
        <strain evidence="3">cv. Shuchazao</strain>
        <tissue evidence="2">Leaf</tissue>
    </source>
</reference>
<evidence type="ECO:0000313" key="2">
    <source>
        <dbReference type="EMBL" id="THG09454.1"/>
    </source>
</evidence>
<organism evidence="2 3">
    <name type="scientific">Camellia sinensis var. sinensis</name>
    <name type="common">China tea</name>
    <dbReference type="NCBI Taxonomy" id="542762"/>
    <lineage>
        <taxon>Eukaryota</taxon>
        <taxon>Viridiplantae</taxon>
        <taxon>Streptophyta</taxon>
        <taxon>Embryophyta</taxon>
        <taxon>Tracheophyta</taxon>
        <taxon>Spermatophyta</taxon>
        <taxon>Magnoliopsida</taxon>
        <taxon>eudicotyledons</taxon>
        <taxon>Gunneridae</taxon>
        <taxon>Pentapetalae</taxon>
        <taxon>asterids</taxon>
        <taxon>Ericales</taxon>
        <taxon>Theaceae</taxon>
        <taxon>Camellia</taxon>
    </lineage>
</organism>
<dbReference type="InterPro" id="IPR036514">
    <property type="entry name" value="SGNH_hydro_sf"/>
</dbReference>
<proteinExistence type="inferred from homology"/>
<name>A0A4S4E222_CAMSN</name>
<dbReference type="EMBL" id="SDRB02008502">
    <property type="protein sequence ID" value="THG09454.1"/>
    <property type="molecule type" value="Genomic_DNA"/>
</dbReference>
<protein>
    <submittedName>
        <fullName evidence="2">Uncharacterized protein</fullName>
    </submittedName>
</protein>
<dbReference type="PANTHER" id="PTHR22835">
    <property type="entry name" value="ZINC FINGER FYVE DOMAIN CONTAINING PROTEIN"/>
    <property type="match status" value="1"/>
</dbReference>
<dbReference type="STRING" id="542762.A0A4S4E222"/>
<dbReference type="AlphaFoldDB" id="A0A4S4E222"/>
<dbReference type="Gene3D" id="3.40.50.1110">
    <property type="entry name" value="SGNH hydrolase"/>
    <property type="match status" value="1"/>
</dbReference>
<evidence type="ECO:0000256" key="1">
    <source>
        <dbReference type="ARBA" id="ARBA00008668"/>
    </source>
</evidence>
<evidence type="ECO:0000313" key="3">
    <source>
        <dbReference type="Proteomes" id="UP000306102"/>
    </source>
</evidence>